<protein>
    <recommendedName>
        <fullName evidence="1">Endonuclease/exonuclease/phosphatase domain-containing protein</fullName>
    </recommendedName>
</protein>
<dbReference type="InterPro" id="IPR005135">
    <property type="entry name" value="Endo/exonuclease/phosphatase"/>
</dbReference>
<dbReference type="GO" id="GO:0003824">
    <property type="term" value="F:catalytic activity"/>
    <property type="evidence" value="ECO:0007669"/>
    <property type="project" value="InterPro"/>
</dbReference>
<dbReference type="EMBL" id="CAVLGL010000080">
    <property type="protein sequence ID" value="CAK1586091.1"/>
    <property type="molecule type" value="Genomic_DNA"/>
</dbReference>
<gene>
    <name evidence="2" type="ORF">PARMNEM_LOCUS7092</name>
</gene>
<evidence type="ECO:0000259" key="1">
    <source>
        <dbReference type="Pfam" id="PF14529"/>
    </source>
</evidence>
<evidence type="ECO:0000313" key="2">
    <source>
        <dbReference type="EMBL" id="CAK1586091.1"/>
    </source>
</evidence>
<accession>A0AAV1KSV0</accession>
<dbReference type="Proteomes" id="UP001314205">
    <property type="component" value="Unassembled WGS sequence"/>
</dbReference>
<dbReference type="AlphaFoldDB" id="A0AAV1KSV0"/>
<feature type="domain" description="Endonuclease/exonuclease/phosphatase" evidence="1">
    <location>
        <begin position="31"/>
        <end position="130"/>
    </location>
</feature>
<organism evidence="2 3">
    <name type="scientific">Parnassius mnemosyne</name>
    <name type="common">clouded apollo</name>
    <dbReference type="NCBI Taxonomy" id="213953"/>
    <lineage>
        <taxon>Eukaryota</taxon>
        <taxon>Metazoa</taxon>
        <taxon>Ecdysozoa</taxon>
        <taxon>Arthropoda</taxon>
        <taxon>Hexapoda</taxon>
        <taxon>Insecta</taxon>
        <taxon>Pterygota</taxon>
        <taxon>Neoptera</taxon>
        <taxon>Endopterygota</taxon>
        <taxon>Lepidoptera</taxon>
        <taxon>Glossata</taxon>
        <taxon>Ditrysia</taxon>
        <taxon>Papilionoidea</taxon>
        <taxon>Papilionidae</taxon>
        <taxon>Parnassiinae</taxon>
        <taxon>Parnassini</taxon>
        <taxon>Parnassius</taxon>
        <taxon>Driopa</taxon>
    </lineage>
</organism>
<dbReference type="SUPFAM" id="SSF56219">
    <property type="entry name" value="DNase I-like"/>
    <property type="match status" value="1"/>
</dbReference>
<dbReference type="Pfam" id="PF14529">
    <property type="entry name" value="Exo_endo_phos_2"/>
    <property type="match status" value="1"/>
</dbReference>
<evidence type="ECO:0000313" key="3">
    <source>
        <dbReference type="Proteomes" id="UP001314205"/>
    </source>
</evidence>
<keyword evidence="3" id="KW-1185">Reference proteome</keyword>
<reference evidence="2 3" key="1">
    <citation type="submission" date="2023-11" db="EMBL/GenBank/DDBJ databases">
        <authorList>
            <person name="Hedman E."/>
            <person name="Englund M."/>
            <person name="Stromberg M."/>
            <person name="Nyberg Akerstrom W."/>
            <person name="Nylinder S."/>
            <person name="Jareborg N."/>
            <person name="Kallberg Y."/>
            <person name="Kronander E."/>
        </authorList>
    </citation>
    <scope>NUCLEOTIDE SEQUENCE [LARGE SCALE GENOMIC DNA]</scope>
</reference>
<dbReference type="Gene3D" id="3.60.10.10">
    <property type="entry name" value="Endonuclease/exonuclease/phosphatase"/>
    <property type="match status" value="1"/>
</dbReference>
<proteinExistence type="predicted"/>
<name>A0AAV1KSV0_9NEOP</name>
<dbReference type="InterPro" id="IPR036691">
    <property type="entry name" value="Endo/exonu/phosph_ase_sf"/>
</dbReference>
<comment type="caution">
    <text evidence="2">The sequence shown here is derived from an EMBL/GenBank/DDBJ whole genome shotgun (WGS) entry which is preliminary data.</text>
</comment>
<sequence length="174" mass="20012">MSNWETDCEDLWVNIGFRLNGYTKVAYSTLSICAVYLPSPPRLEQQRVFLNNLDSVLNHIDNVIVMGDFNLNFIDWELNDDSNHTIPTNHNNDLGGCLVDCLSMNNLYQFNHIRNSHGRTLDLALSSLQCLNVSQPLDLLSKLDLYHPPLLIEISELNFEYDKNLLPKPRVKHN</sequence>